<keyword evidence="1" id="KW-0812">Transmembrane</keyword>
<accession>A0A841RDQ2</accession>
<feature type="transmembrane region" description="Helical" evidence="1">
    <location>
        <begin position="187"/>
        <end position="205"/>
    </location>
</feature>
<dbReference type="AlphaFoldDB" id="A0A841RDQ2"/>
<evidence type="ECO:0000256" key="1">
    <source>
        <dbReference type="SAM" id="Phobius"/>
    </source>
</evidence>
<keyword evidence="1" id="KW-0472">Membrane</keyword>
<dbReference type="RefSeq" id="WP_184746761.1">
    <property type="nucleotide sequence ID" value="NZ_JACHGJ010000003.1"/>
</dbReference>
<dbReference type="Proteomes" id="UP000587760">
    <property type="component" value="Unassembled WGS sequence"/>
</dbReference>
<proteinExistence type="predicted"/>
<protein>
    <submittedName>
        <fullName evidence="2">Uncharacterized protein</fullName>
    </submittedName>
</protein>
<keyword evidence="3" id="KW-1185">Reference proteome</keyword>
<gene>
    <name evidence="2" type="ORF">HNR50_002165</name>
</gene>
<organism evidence="2 3">
    <name type="scientific">Spirochaeta isovalerica</name>
    <dbReference type="NCBI Taxonomy" id="150"/>
    <lineage>
        <taxon>Bacteria</taxon>
        <taxon>Pseudomonadati</taxon>
        <taxon>Spirochaetota</taxon>
        <taxon>Spirochaetia</taxon>
        <taxon>Spirochaetales</taxon>
        <taxon>Spirochaetaceae</taxon>
        <taxon>Spirochaeta</taxon>
    </lineage>
</organism>
<name>A0A841RDQ2_9SPIO</name>
<feature type="transmembrane region" description="Helical" evidence="1">
    <location>
        <begin position="211"/>
        <end position="230"/>
    </location>
</feature>
<feature type="transmembrane region" description="Helical" evidence="1">
    <location>
        <begin position="263"/>
        <end position="281"/>
    </location>
</feature>
<dbReference type="EMBL" id="JACHGJ010000003">
    <property type="protein sequence ID" value="MBB6480502.1"/>
    <property type="molecule type" value="Genomic_DNA"/>
</dbReference>
<feature type="transmembrane region" description="Helical" evidence="1">
    <location>
        <begin position="293"/>
        <end position="316"/>
    </location>
</feature>
<sequence length="322" mass="37929">MLIFGPGQKYEQEQMVLSHICRQFAVEDYRGEPRILNLVFPYSQYHMVINKEEAYLNDGLSHLQDMEYQGSIETFLALMRSEKDPYHGYGEGEYYISGDRMFFFEMSKFFHFGKENLREPDSLPGKIIRGPFGLPREFSFILVSLAFLQIWLGWVFSVNTAGSFLALFILFSAFSIYYFKTDRLTRLEIFLLVYLGVSTVLFFLDSPHYRFYYHIYFLLAIPLFFIGSLYSPIRNILSEYNSVHNNGQEIFTPEIKRKQRRALVLWSEVWFAVIFILYMSMNTSLWKYVSETFLSVISLLFCGVILLNIFAIHGFYDNSDQP</sequence>
<evidence type="ECO:0000313" key="3">
    <source>
        <dbReference type="Proteomes" id="UP000587760"/>
    </source>
</evidence>
<evidence type="ECO:0000313" key="2">
    <source>
        <dbReference type="EMBL" id="MBB6480502.1"/>
    </source>
</evidence>
<comment type="caution">
    <text evidence="2">The sequence shown here is derived from an EMBL/GenBank/DDBJ whole genome shotgun (WGS) entry which is preliminary data.</text>
</comment>
<keyword evidence="1" id="KW-1133">Transmembrane helix</keyword>
<reference evidence="2 3" key="1">
    <citation type="submission" date="2020-08" db="EMBL/GenBank/DDBJ databases">
        <title>Genomic Encyclopedia of Type Strains, Phase IV (KMG-IV): sequencing the most valuable type-strain genomes for metagenomic binning, comparative biology and taxonomic classification.</title>
        <authorList>
            <person name="Goeker M."/>
        </authorList>
    </citation>
    <scope>NUCLEOTIDE SEQUENCE [LARGE SCALE GENOMIC DNA]</scope>
    <source>
        <strain evidence="2 3">DSM 2461</strain>
    </source>
</reference>